<feature type="domain" description="Signal transduction histidine kinase dimerisation/phosphoacceptor" evidence="4">
    <location>
        <begin position="21"/>
        <end position="88"/>
    </location>
</feature>
<evidence type="ECO:0000313" key="6">
    <source>
        <dbReference type="Proteomes" id="UP000675781"/>
    </source>
</evidence>
<dbReference type="AlphaFoldDB" id="A0A941ETC3"/>
<dbReference type="Proteomes" id="UP000675781">
    <property type="component" value="Unassembled WGS sequence"/>
</dbReference>
<gene>
    <name evidence="5" type="ORF">KDL01_26430</name>
</gene>
<proteinExistence type="predicted"/>
<evidence type="ECO:0000256" key="3">
    <source>
        <dbReference type="ARBA" id="ARBA00012438"/>
    </source>
</evidence>
<keyword evidence="6" id="KW-1185">Reference proteome</keyword>
<dbReference type="InterPro" id="IPR003661">
    <property type="entry name" value="HisK_dim/P_dom"/>
</dbReference>
<organism evidence="5 6">
    <name type="scientific">Actinospica durhamensis</name>
    <dbReference type="NCBI Taxonomy" id="1508375"/>
    <lineage>
        <taxon>Bacteria</taxon>
        <taxon>Bacillati</taxon>
        <taxon>Actinomycetota</taxon>
        <taxon>Actinomycetes</taxon>
        <taxon>Catenulisporales</taxon>
        <taxon>Actinospicaceae</taxon>
        <taxon>Actinospica</taxon>
    </lineage>
</organism>
<protein>
    <recommendedName>
        <fullName evidence="3">histidine kinase</fullName>
        <ecNumber evidence="3">2.7.13.3</ecNumber>
    </recommendedName>
</protein>
<dbReference type="EMBL" id="JAGSOG010000165">
    <property type="protein sequence ID" value="MBR7836843.1"/>
    <property type="molecule type" value="Genomic_DNA"/>
</dbReference>
<reference evidence="5" key="1">
    <citation type="submission" date="2021-04" db="EMBL/GenBank/DDBJ databases">
        <title>Genome based classification of Actinospica acidithermotolerans sp. nov., an actinobacterium isolated from an Indonesian hot spring.</title>
        <authorList>
            <person name="Kusuma A.B."/>
            <person name="Putra K.E."/>
            <person name="Nafisah S."/>
            <person name="Loh J."/>
            <person name="Nouioui I."/>
            <person name="Goodfellow M."/>
        </authorList>
    </citation>
    <scope>NUCLEOTIDE SEQUENCE</scope>
    <source>
        <strain evidence="5">CSCA 57</strain>
    </source>
</reference>
<comment type="caution">
    <text evidence="5">The sequence shown here is derived from an EMBL/GenBank/DDBJ whole genome shotgun (WGS) entry which is preliminary data.</text>
</comment>
<dbReference type="InterPro" id="IPR036097">
    <property type="entry name" value="HisK_dim/P_sf"/>
</dbReference>
<dbReference type="EC" id="2.7.13.3" evidence="3"/>
<comment type="catalytic activity">
    <reaction evidence="1">
        <text>ATP + protein L-histidine = ADP + protein N-phospho-L-histidine.</text>
        <dbReference type="EC" id="2.7.13.3"/>
    </reaction>
</comment>
<accession>A0A941ETC3</accession>
<dbReference type="Pfam" id="PF00512">
    <property type="entry name" value="HisKA"/>
    <property type="match status" value="1"/>
</dbReference>
<dbReference type="Gene3D" id="1.10.287.130">
    <property type="match status" value="1"/>
</dbReference>
<dbReference type="GO" id="GO:0000155">
    <property type="term" value="F:phosphorelay sensor kinase activity"/>
    <property type="evidence" value="ECO:0007669"/>
    <property type="project" value="InterPro"/>
</dbReference>
<dbReference type="CDD" id="cd00082">
    <property type="entry name" value="HisKA"/>
    <property type="match status" value="1"/>
</dbReference>
<evidence type="ECO:0000256" key="1">
    <source>
        <dbReference type="ARBA" id="ARBA00000085"/>
    </source>
</evidence>
<comment type="subcellular location">
    <subcellularLocation>
        <location evidence="2">Cell membrane</location>
    </subcellularLocation>
</comment>
<evidence type="ECO:0000259" key="4">
    <source>
        <dbReference type="SMART" id="SM00388"/>
    </source>
</evidence>
<dbReference type="SUPFAM" id="SSF47384">
    <property type="entry name" value="Homodimeric domain of signal transducing histidine kinase"/>
    <property type="match status" value="1"/>
</dbReference>
<dbReference type="SMART" id="SM00388">
    <property type="entry name" value="HisKA"/>
    <property type="match status" value="1"/>
</dbReference>
<dbReference type="RefSeq" id="WP_212531314.1">
    <property type="nucleotide sequence ID" value="NZ_JAGSOG010000165.1"/>
</dbReference>
<evidence type="ECO:0000313" key="5">
    <source>
        <dbReference type="EMBL" id="MBR7836843.1"/>
    </source>
</evidence>
<sequence>MGDSARPTVALVEALSPLDVRGSDLLGALTHQLRTPLTSALGYLELLADGSFGPITPEQADALRTVEASVRRLSGLVDELDPAVAAPARRAAAQEPGPRDGA</sequence>
<dbReference type="GO" id="GO:0005886">
    <property type="term" value="C:plasma membrane"/>
    <property type="evidence" value="ECO:0007669"/>
    <property type="project" value="UniProtKB-SubCell"/>
</dbReference>
<evidence type="ECO:0000256" key="2">
    <source>
        <dbReference type="ARBA" id="ARBA00004236"/>
    </source>
</evidence>
<name>A0A941ETC3_9ACTN</name>